<feature type="transmembrane region" description="Helical" evidence="8">
    <location>
        <begin position="245"/>
        <end position="263"/>
    </location>
</feature>
<evidence type="ECO:0000256" key="2">
    <source>
        <dbReference type="ARBA" id="ARBA00022475"/>
    </source>
</evidence>
<dbReference type="Pfam" id="PF01757">
    <property type="entry name" value="Acyl_transf_3"/>
    <property type="match status" value="1"/>
</dbReference>
<keyword evidence="5 8" id="KW-1133">Transmembrane helix</keyword>
<dbReference type="Gene3D" id="3.40.50.1110">
    <property type="entry name" value="SGNH hydrolase"/>
    <property type="match status" value="1"/>
</dbReference>
<feature type="transmembrane region" description="Helical" evidence="8">
    <location>
        <begin position="283"/>
        <end position="303"/>
    </location>
</feature>
<keyword evidence="7 11" id="KW-0012">Acyltransferase</keyword>
<comment type="subcellular location">
    <subcellularLocation>
        <location evidence="1">Cell membrane</location>
        <topology evidence="1">Multi-pass membrane protein</topology>
    </subcellularLocation>
</comment>
<feature type="transmembrane region" description="Helical" evidence="8">
    <location>
        <begin position="200"/>
        <end position="216"/>
    </location>
</feature>
<dbReference type="InterPro" id="IPR002656">
    <property type="entry name" value="Acyl_transf_3_dom"/>
</dbReference>
<feature type="transmembrane region" description="Helical" evidence="8">
    <location>
        <begin position="335"/>
        <end position="356"/>
    </location>
</feature>
<evidence type="ECO:0000256" key="4">
    <source>
        <dbReference type="ARBA" id="ARBA00022692"/>
    </source>
</evidence>
<dbReference type="InterPro" id="IPR036514">
    <property type="entry name" value="SGNH_hydro_sf"/>
</dbReference>
<dbReference type="GO" id="GO:0016788">
    <property type="term" value="F:hydrolase activity, acting on ester bonds"/>
    <property type="evidence" value="ECO:0007669"/>
    <property type="project" value="UniProtKB-ARBA"/>
</dbReference>
<dbReference type="SUPFAM" id="SSF52266">
    <property type="entry name" value="SGNH hydrolase"/>
    <property type="match status" value="1"/>
</dbReference>
<dbReference type="STRING" id="634436.SAMN05216361_1251"/>
<accession>A0A1M5GZZ2</accession>
<keyword evidence="12" id="KW-1185">Reference proteome</keyword>
<feature type="transmembrane region" description="Helical" evidence="8">
    <location>
        <begin position="223"/>
        <end position="239"/>
    </location>
</feature>
<keyword evidence="4 8" id="KW-0812">Transmembrane</keyword>
<dbReference type="InterPro" id="IPR050879">
    <property type="entry name" value="Acyltransferase_3"/>
</dbReference>
<evidence type="ECO:0000256" key="1">
    <source>
        <dbReference type="ARBA" id="ARBA00004651"/>
    </source>
</evidence>
<feature type="transmembrane region" description="Helical" evidence="8">
    <location>
        <begin position="75"/>
        <end position="94"/>
    </location>
</feature>
<proteinExistence type="predicted"/>
<dbReference type="PANTHER" id="PTHR23028:SF53">
    <property type="entry name" value="ACYL_TRANSF_3 DOMAIN-CONTAINING PROTEIN"/>
    <property type="match status" value="1"/>
</dbReference>
<evidence type="ECO:0000256" key="5">
    <source>
        <dbReference type="ARBA" id="ARBA00022989"/>
    </source>
</evidence>
<keyword evidence="6 8" id="KW-0472">Membrane</keyword>
<dbReference type="GO" id="GO:0016747">
    <property type="term" value="F:acyltransferase activity, transferring groups other than amino-acyl groups"/>
    <property type="evidence" value="ECO:0007669"/>
    <property type="project" value="InterPro"/>
</dbReference>
<feature type="transmembrane region" description="Helical" evidence="8">
    <location>
        <begin position="168"/>
        <end position="188"/>
    </location>
</feature>
<evidence type="ECO:0000313" key="12">
    <source>
        <dbReference type="Proteomes" id="UP000184520"/>
    </source>
</evidence>
<feature type="transmembrane region" description="Helical" evidence="8">
    <location>
        <begin position="12"/>
        <end position="29"/>
    </location>
</feature>
<feature type="transmembrane region" description="Helical" evidence="8">
    <location>
        <begin position="309"/>
        <end position="328"/>
    </location>
</feature>
<dbReference type="EMBL" id="FQWD01000002">
    <property type="protein sequence ID" value="SHG09343.1"/>
    <property type="molecule type" value="Genomic_DNA"/>
</dbReference>
<keyword evidence="3 11" id="KW-0808">Transferase</keyword>
<sequence>MQSMGFRSDINFLRAIAVVLVVVFHFSNVALPGGFVGVDIFFAISGYLMTGIIVSQIQKQRFSLLSFYLARAKRIIPALSVMVLSVLVYAWFYLFDVEFIKLLKHAFSSLLFYSNVVYWQEAGYFSASAHQNWLLHTWSLSVEWQFYMVYPIILLLLTKVIGLRWTKLLIILGAIASFAASVYASNIWPDPAYFSLPTRAWQMMVGGIAFLYPVTFNTSSQRAVSLLGLAIMLISAAWVSPEMNWPAWPSALPILGAYLFLIADASKSLPVYNTAVFKYTGRWSYSIYLWHWPVVVWMNNQSFAVDVPIILGGIALSVVLGALSFWAIESRRVPVLHVVIFAAASTFAATANSFGLGETSLRTLSHSPSNTALYHYEAIRQKMADENNTLTCRLSSNKDRHGNFAYPAPCIDWEQQHGLLFWGDSHAESFSRGVLPGLPQQQSVSRIFSSGCRPSFDMKVGDSSVFRRACDQANETARTFVSKQRPDTVIIGMKDQHEMMDWDNIIAFLKANGTEQIIVIGPTPQYYPTVPLNYVKQGEGETLTSYKLDYAIPATDAKLASILADYDVRYISLFSHLCDKSEDAYRCRVKLNGELYSFDYGHLTPESARILANELLFDPGYL</sequence>
<dbReference type="Proteomes" id="UP000184520">
    <property type="component" value="Unassembled WGS sequence"/>
</dbReference>
<evidence type="ECO:0000259" key="9">
    <source>
        <dbReference type="Pfam" id="PF01757"/>
    </source>
</evidence>
<organism evidence="11 12">
    <name type="scientific">Marisediminitalea aggregata</name>
    <dbReference type="NCBI Taxonomy" id="634436"/>
    <lineage>
        <taxon>Bacteria</taxon>
        <taxon>Pseudomonadati</taxon>
        <taxon>Pseudomonadota</taxon>
        <taxon>Gammaproteobacteria</taxon>
        <taxon>Alteromonadales</taxon>
        <taxon>Alteromonadaceae</taxon>
        <taxon>Marisediminitalea</taxon>
    </lineage>
</organism>
<dbReference type="PANTHER" id="PTHR23028">
    <property type="entry name" value="ACETYLTRANSFERASE"/>
    <property type="match status" value="1"/>
</dbReference>
<feature type="domain" description="SGNH" evidence="10">
    <location>
        <begin position="417"/>
        <end position="615"/>
    </location>
</feature>
<evidence type="ECO:0000256" key="6">
    <source>
        <dbReference type="ARBA" id="ARBA00023136"/>
    </source>
</evidence>
<dbReference type="OrthoDB" id="9767863at2"/>
<gene>
    <name evidence="11" type="ORF">SAMN05216361_1251</name>
</gene>
<dbReference type="InterPro" id="IPR043968">
    <property type="entry name" value="SGNH"/>
</dbReference>
<dbReference type="RefSeq" id="WP_073319509.1">
    <property type="nucleotide sequence ID" value="NZ_FQWD01000002.1"/>
</dbReference>
<protein>
    <submittedName>
        <fullName evidence="11">Peptidoglycan/LPS O-acetylase OafA/YrhL, contains acyltransferase and SGNH-hydrolase domains</fullName>
    </submittedName>
</protein>
<dbReference type="GO" id="GO:0009103">
    <property type="term" value="P:lipopolysaccharide biosynthetic process"/>
    <property type="evidence" value="ECO:0007669"/>
    <property type="project" value="TreeGrafter"/>
</dbReference>
<feature type="domain" description="Acyltransferase 3" evidence="9">
    <location>
        <begin position="9"/>
        <end position="323"/>
    </location>
</feature>
<feature type="transmembrane region" description="Helical" evidence="8">
    <location>
        <begin position="144"/>
        <end position="161"/>
    </location>
</feature>
<evidence type="ECO:0000256" key="8">
    <source>
        <dbReference type="SAM" id="Phobius"/>
    </source>
</evidence>
<reference evidence="12" key="1">
    <citation type="submission" date="2016-11" db="EMBL/GenBank/DDBJ databases">
        <authorList>
            <person name="Varghese N."/>
            <person name="Submissions S."/>
        </authorList>
    </citation>
    <scope>NUCLEOTIDE SEQUENCE [LARGE SCALE GENOMIC DNA]</scope>
    <source>
        <strain evidence="12">CGMCC 1.8995</strain>
    </source>
</reference>
<dbReference type="Pfam" id="PF19040">
    <property type="entry name" value="SGNH"/>
    <property type="match status" value="1"/>
</dbReference>
<keyword evidence="11" id="KW-0378">Hydrolase</keyword>
<evidence type="ECO:0000256" key="7">
    <source>
        <dbReference type="ARBA" id="ARBA00023315"/>
    </source>
</evidence>
<evidence type="ECO:0000256" key="3">
    <source>
        <dbReference type="ARBA" id="ARBA00022679"/>
    </source>
</evidence>
<evidence type="ECO:0000313" key="11">
    <source>
        <dbReference type="EMBL" id="SHG09343.1"/>
    </source>
</evidence>
<keyword evidence="2" id="KW-1003">Cell membrane</keyword>
<feature type="transmembrane region" description="Helical" evidence="8">
    <location>
        <begin position="35"/>
        <end position="54"/>
    </location>
</feature>
<name>A0A1M5GZZ2_9ALTE</name>
<evidence type="ECO:0000259" key="10">
    <source>
        <dbReference type="Pfam" id="PF19040"/>
    </source>
</evidence>
<dbReference type="AlphaFoldDB" id="A0A1M5GZZ2"/>
<dbReference type="GO" id="GO:0005886">
    <property type="term" value="C:plasma membrane"/>
    <property type="evidence" value="ECO:0007669"/>
    <property type="project" value="UniProtKB-SubCell"/>
</dbReference>